<dbReference type="OrthoDB" id="117306at2759"/>
<dbReference type="Proteomes" id="UP000251314">
    <property type="component" value="Unassembled WGS sequence"/>
</dbReference>
<dbReference type="VEuPathDB" id="FungiDB:PC110_g6338"/>
<evidence type="ECO:0000313" key="3">
    <source>
        <dbReference type="EMBL" id="RAW37394.1"/>
    </source>
</evidence>
<dbReference type="InterPro" id="IPR029526">
    <property type="entry name" value="PGBD"/>
</dbReference>
<accession>A0A329SKP9</accession>
<feature type="domain" description="PiggyBac transposable element-derived protein" evidence="2">
    <location>
        <begin position="109"/>
        <end position="256"/>
    </location>
</feature>
<evidence type="ECO:0000256" key="1">
    <source>
        <dbReference type="SAM" id="MobiDB-lite"/>
    </source>
</evidence>
<organism evidence="3 4">
    <name type="scientific">Phytophthora cactorum</name>
    <dbReference type="NCBI Taxonomy" id="29920"/>
    <lineage>
        <taxon>Eukaryota</taxon>
        <taxon>Sar</taxon>
        <taxon>Stramenopiles</taxon>
        <taxon>Oomycota</taxon>
        <taxon>Peronosporomycetes</taxon>
        <taxon>Peronosporales</taxon>
        <taxon>Peronosporaceae</taxon>
        <taxon>Phytophthora</taxon>
    </lineage>
</organism>
<keyword evidence="4" id="KW-1185">Reference proteome</keyword>
<protein>
    <recommendedName>
        <fullName evidence="2">PiggyBac transposable element-derived protein domain-containing protein</fullName>
    </recommendedName>
</protein>
<gene>
    <name evidence="3" type="ORF">PC110_g6338</name>
</gene>
<evidence type="ECO:0000259" key="2">
    <source>
        <dbReference type="Pfam" id="PF13843"/>
    </source>
</evidence>
<comment type="caution">
    <text evidence="3">The sequence shown here is derived from an EMBL/GenBank/DDBJ whole genome shotgun (WGS) entry which is preliminary data.</text>
</comment>
<dbReference type="Pfam" id="PF13843">
    <property type="entry name" value="DDE_Tnp_1_7"/>
    <property type="match status" value="2"/>
</dbReference>
<feature type="region of interest" description="Disordered" evidence="1">
    <location>
        <begin position="578"/>
        <end position="626"/>
    </location>
</feature>
<dbReference type="PANTHER" id="PTHR46599">
    <property type="entry name" value="PIGGYBAC TRANSPOSABLE ELEMENT-DERIVED PROTEIN 4"/>
    <property type="match status" value="1"/>
</dbReference>
<sequence>MEEPYDERSDAWLTEDYPNIYNRDHGPTAEALSAAATASGSFFLFAPPQLRENIAGASDDYFLLNLDQRVAAQHAKQQARHRKDNNFEMKSPAQIKDHLLATPGISGREFCICIGLLIARTIAPNKEHFDHHWKTTDEGAIPRGCLGQYMKRDRFAHLSRNMHFSSNNAPQAATDRAWKPRPVITALQDNFQRSFIPPPVMAFDEAMLPSRSAFNRMRVYMKDKPHKWGTKLFMLCCSQTAYFIRFEVYCGKRQMQVDSTPPDEKSGPAAVAGCNRSVLYLRGARNATTYDVCLHRWNDYEEQASLCEAILPPKLKNGRRASNKRPAHIERGTYEVATSVHIPAVKAIRWYDNQGVHVLATGGSAQQDRIVRRDPITTTEVEVMAPRAVKDYQTFMGGVDVHDLLRLQRHSLQLARRYRKYYKSLFLGLIDMAIINAFIVFNCRWTRDGERKLSHVQYLKQLHLELSQLQAEDWQQLLRHRGFQTDEWRKGSATQARKRRQRACKVCSVSKADGEARGGETTFFCGECKLKPASKNALAARVFLCNKVKHSVNSVSASCFEIWHTYWENGTLIPQTRNKRKIRARKPKRSTGENGGDADSSEQSGGESGSDSSPHQKRSSGNDDAI</sequence>
<feature type="compositionally biased region" description="Low complexity" evidence="1">
    <location>
        <begin position="597"/>
        <end position="613"/>
    </location>
</feature>
<dbReference type="AlphaFoldDB" id="A0A329SKP9"/>
<evidence type="ECO:0000313" key="4">
    <source>
        <dbReference type="Proteomes" id="UP000251314"/>
    </source>
</evidence>
<name>A0A329SKP9_9STRA</name>
<proteinExistence type="predicted"/>
<feature type="domain" description="PiggyBac transposable element-derived protein" evidence="2">
    <location>
        <begin position="326"/>
        <end position="438"/>
    </location>
</feature>
<feature type="compositionally biased region" description="Basic residues" evidence="1">
    <location>
        <begin position="578"/>
        <end position="589"/>
    </location>
</feature>
<dbReference type="EMBL" id="MJFZ01000113">
    <property type="protein sequence ID" value="RAW37394.1"/>
    <property type="molecule type" value="Genomic_DNA"/>
</dbReference>
<reference evidence="3 4" key="1">
    <citation type="submission" date="2018-01" db="EMBL/GenBank/DDBJ databases">
        <title>Draft genome of the strawberry crown rot pathogen Phytophthora cactorum.</title>
        <authorList>
            <person name="Armitage A.D."/>
            <person name="Lysoe E."/>
            <person name="Nellist C.F."/>
            <person name="Harrison R.J."/>
            <person name="Brurberg M.B."/>
        </authorList>
    </citation>
    <scope>NUCLEOTIDE SEQUENCE [LARGE SCALE GENOMIC DNA]</scope>
    <source>
        <strain evidence="3 4">10300</strain>
    </source>
</reference>
<dbReference type="PANTHER" id="PTHR46599:SF3">
    <property type="entry name" value="PIGGYBAC TRANSPOSABLE ELEMENT-DERIVED PROTEIN 4"/>
    <property type="match status" value="1"/>
</dbReference>